<keyword evidence="3" id="KW-1185">Reference proteome</keyword>
<organism evidence="2 3">
    <name type="scientific">Microthyrium microscopicum</name>
    <dbReference type="NCBI Taxonomy" id="703497"/>
    <lineage>
        <taxon>Eukaryota</taxon>
        <taxon>Fungi</taxon>
        <taxon>Dikarya</taxon>
        <taxon>Ascomycota</taxon>
        <taxon>Pezizomycotina</taxon>
        <taxon>Dothideomycetes</taxon>
        <taxon>Dothideomycetes incertae sedis</taxon>
        <taxon>Microthyriales</taxon>
        <taxon>Microthyriaceae</taxon>
        <taxon>Microthyrium</taxon>
    </lineage>
</organism>
<reference evidence="2" key="1">
    <citation type="journal article" date="2020" name="Stud. Mycol.">
        <title>101 Dothideomycetes genomes: a test case for predicting lifestyles and emergence of pathogens.</title>
        <authorList>
            <person name="Haridas S."/>
            <person name="Albert R."/>
            <person name="Binder M."/>
            <person name="Bloem J."/>
            <person name="Labutti K."/>
            <person name="Salamov A."/>
            <person name="Andreopoulos B."/>
            <person name="Baker S."/>
            <person name="Barry K."/>
            <person name="Bills G."/>
            <person name="Bluhm B."/>
            <person name="Cannon C."/>
            <person name="Castanera R."/>
            <person name="Culley D."/>
            <person name="Daum C."/>
            <person name="Ezra D."/>
            <person name="Gonzalez J."/>
            <person name="Henrissat B."/>
            <person name="Kuo A."/>
            <person name="Liang C."/>
            <person name="Lipzen A."/>
            <person name="Lutzoni F."/>
            <person name="Magnuson J."/>
            <person name="Mondo S."/>
            <person name="Nolan M."/>
            <person name="Ohm R."/>
            <person name="Pangilinan J."/>
            <person name="Park H.-J."/>
            <person name="Ramirez L."/>
            <person name="Alfaro M."/>
            <person name="Sun H."/>
            <person name="Tritt A."/>
            <person name="Yoshinaga Y."/>
            <person name="Zwiers L.-H."/>
            <person name="Turgeon B."/>
            <person name="Goodwin S."/>
            <person name="Spatafora J."/>
            <person name="Crous P."/>
            <person name="Grigoriev I."/>
        </authorList>
    </citation>
    <scope>NUCLEOTIDE SEQUENCE</scope>
    <source>
        <strain evidence="2">CBS 115976</strain>
    </source>
</reference>
<proteinExistence type="predicted"/>
<dbReference type="EMBL" id="MU004232">
    <property type="protein sequence ID" value="KAF2671940.1"/>
    <property type="molecule type" value="Genomic_DNA"/>
</dbReference>
<sequence length="92" mass="10687">MATGKYSEKGVPFHHSSTPSLHEHDAEKSEDIERQLSHGHDSEMSKNGTHGKNSACQITYPDENQWNQQRRISHRMRWLPRKAFLIECYGSH</sequence>
<evidence type="ECO:0000256" key="1">
    <source>
        <dbReference type="SAM" id="MobiDB-lite"/>
    </source>
</evidence>
<feature type="compositionally biased region" description="Polar residues" evidence="1">
    <location>
        <begin position="45"/>
        <end position="57"/>
    </location>
</feature>
<gene>
    <name evidence="2" type="ORF">BT63DRAFT_184145</name>
</gene>
<protein>
    <submittedName>
        <fullName evidence="2">Uncharacterized protein</fullName>
    </submittedName>
</protein>
<accession>A0A6A6UJI6</accession>
<feature type="compositionally biased region" description="Basic and acidic residues" evidence="1">
    <location>
        <begin position="21"/>
        <end position="44"/>
    </location>
</feature>
<dbReference type="Proteomes" id="UP000799302">
    <property type="component" value="Unassembled WGS sequence"/>
</dbReference>
<name>A0A6A6UJI6_9PEZI</name>
<evidence type="ECO:0000313" key="2">
    <source>
        <dbReference type="EMBL" id="KAF2671940.1"/>
    </source>
</evidence>
<dbReference type="AlphaFoldDB" id="A0A6A6UJI6"/>
<feature type="region of interest" description="Disordered" evidence="1">
    <location>
        <begin position="1"/>
        <end position="57"/>
    </location>
</feature>
<evidence type="ECO:0000313" key="3">
    <source>
        <dbReference type="Proteomes" id="UP000799302"/>
    </source>
</evidence>